<evidence type="ECO:0000256" key="1">
    <source>
        <dbReference type="SAM" id="MobiDB-lite"/>
    </source>
</evidence>
<dbReference type="Proteomes" id="UP000008022">
    <property type="component" value="Unassembled WGS sequence"/>
</dbReference>
<keyword evidence="3" id="KW-1185">Reference proteome</keyword>
<dbReference type="HOGENOM" id="CLU_125206_0_0_1"/>
<protein>
    <submittedName>
        <fullName evidence="2">Uncharacterized protein</fullName>
    </submittedName>
</protein>
<dbReference type="Gramene" id="ORUFI04G06620.1">
    <property type="protein sequence ID" value="ORUFI04G06620.1"/>
    <property type="gene ID" value="ORUFI04G06620"/>
</dbReference>
<evidence type="ECO:0000313" key="2">
    <source>
        <dbReference type="EnsemblPlants" id="ORUFI04G06620.1"/>
    </source>
</evidence>
<feature type="compositionally biased region" description="Basic and acidic residues" evidence="1">
    <location>
        <begin position="57"/>
        <end position="67"/>
    </location>
</feature>
<reference evidence="2" key="2">
    <citation type="submission" date="2015-06" db="UniProtKB">
        <authorList>
            <consortium name="EnsemblPlants"/>
        </authorList>
    </citation>
    <scope>IDENTIFICATION</scope>
</reference>
<evidence type="ECO:0000313" key="3">
    <source>
        <dbReference type="Proteomes" id="UP000008022"/>
    </source>
</evidence>
<accession>A0A0E0P6J8</accession>
<name>A0A0E0P6J8_ORYRU</name>
<organism evidence="2 3">
    <name type="scientific">Oryza rufipogon</name>
    <name type="common">Brownbeard rice</name>
    <name type="synonym">Asian wild rice</name>
    <dbReference type="NCBI Taxonomy" id="4529"/>
    <lineage>
        <taxon>Eukaryota</taxon>
        <taxon>Viridiplantae</taxon>
        <taxon>Streptophyta</taxon>
        <taxon>Embryophyta</taxon>
        <taxon>Tracheophyta</taxon>
        <taxon>Spermatophyta</taxon>
        <taxon>Magnoliopsida</taxon>
        <taxon>Liliopsida</taxon>
        <taxon>Poales</taxon>
        <taxon>Poaceae</taxon>
        <taxon>BOP clade</taxon>
        <taxon>Oryzoideae</taxon>
        <taxon>Oryzeae</taxon>
        <taxon>Oryzinae</taxon>
        <taxon>Oryza</taxon>
    </lineage>
</organism>
<proteinExistence type="predicted"/>
<dbReference type="EnsemblPlants" id="ORUFI04G06620.1">
    <property type="protein sequence ID" value="ORUFI04G06620.1"/>
    <property type="gene ID" value="ORUFI04G06620"/>
</dbReference>
<dbReference type="AlphaFoldDB" id="A0A0E0P6J8"/>
<feature type="region of interest" description="Disordered" evidence="1">
    <location>
        <begin position="125"/>
        <end position="166"/>
    </location>
</feature>
<feature type="region of interest" description="Disordered" evidence="1">
    <location>
        <begin position="57"/>
        <end position="98"/>
    </location>
</feature>
<dbReference type="OMA" id="MMSAPTR"/>
<reference evidence="3" key="1">
    <citation type="submission" date="2013-06" db="EMBL/GenBank/DDBJ databases">
        <authorList>
            <person name="Zhao Q."/>
        </authorList>
    </citation>
    <scope>NUCLEOTIDE SEQUENCE</scope>
    <source>
        <strain evidence="3">cv. W1943</strain>
    </source>
</reference>
<sequence>MSCLMLNHEGFSKRTGSCQTAPGSQVVEMDQWVLADKRMHINNKWWRRIRRLEPNHEAGDIGKRGDGEDGGSSHRGSRGGGRRGGESRCRRQLRPLPQWRTTRTVGAAAAALTAGAADDGKAVAMRHGAAPGGRNAYQSQSVRGTEMMSAPTRRSSAGVRSSPLKNGWMAMRPARRRLAKVVEARA</sequence>